<dbReference type="EMBL" id="CP004121">
    <property type="protein sequence ID" value="AGF55195.1"/>
    <property type="molecule type" value="Genomic_DNA"/>
</dbReference>
<proteinExistence type="predicted"/>
<dbReference type="KEGG" id="csr:Cspa_c14250"/>
<gene>
    <name evidence="1" type="ORF">Cspa_c14250</name>
</gene>
<evidence type="ECO:0008006" key="3">
    <source>
        <dbReference type="Google" id="ProtNLM"/>
    </source>
</evidence>
<sequence>MAINEKQIIEDKKLKEILKMIEKIKYGSVTLIIQDGVIIQVDKNEKIRMK</sequence>
<evidence type="ECO:0000313" key="2">
    <source>
        <dbReference type="Proteomes" id="UP000011728"/>
    </source>
</evidence>
<organism evidence="1 2">
    <name type="scientific">Clostridium saccharoperbutylacetonicum N1-4(HMT)</name>
    <dbReference type="NCBI Taxonomy" id="931276"/>
    <lineage>
        <taxon>Bacteria</taxon>
        <taxon>Bacillati</taxon>
        <taxon>Bacillota</taxon>
        <taxon>Clostridia</taxon>
        <taxon>Eubacteriales</taxon>
        <taxon>Clostridiaceae</taxon>
        <taxon>Clostridium</taxon>
    </lineage>
</organism>
<protein>
    <recommendedName>
        <fullName evidence="3">DUF2292 domain-containing protein</fullName>
    </recommendedName>
</protein>
<dbReference type="eggNOG" id="ENOG5030FVZ">
    <property type="taxonomic scope" value="Bacteria"/>
</dbReference>
<dbReference type="HOGENOM" id="CLU_198116_3_1_9"/>
<dbReference type="RefSeq" id="WP_015391517.1">
    <property type="nucleotide sequence ID" value="NC_020291.1"/>
</dbReference>
<dbReference type="Proteomes" id="UP000011728">
    <property type="component" value="Chromosome"/>
</dbReference>
<accession>M1LQP8</accession>
<keyword evidence="2" id="KW-1185">Reference proteome</keyword>
<reference evidence="1 2" key="1">
    <citation type="submission" date="2013-02" db="EMBL/GenBank/DDBJ databases">
        <title>Genome sequence of Clostridium saccharoperbutylacetonicum N1-4(HMT).</title>
        <authorList>
            <person name="Poehlein A."/>
            <person name="Daniel R."/>
        </authorList>
    </citation>
    <scope>NUCLEOTIDE SEQUENCE [LARGE SCALE GENOMIC DNA]</scope>
    <source>
        <strain evidence="2">N1-4(HMT)</strain>
    </source>
</reference>
<dbReference type="PATRIC" id="fig|931276.5.peg.1383"/>
<dbReference type="STRING" id="36745.CLSAP_13910"/>
<evidence type="ECO:0000313" key="1">
    <source>
        <dbReference type="EMBL" id="AGF55195.1"/>
    </source>
</evidence>
<dbReference type="Pfam" id="PF10055">
    <property type="entry name" value="DUF2292"/>
    <property type="match status" value="1"/>
</dbReference>
<name>M1LQP8_9CLOT</name>
<dbReference type="InterPro" id="IPR018743">
    <property type="entry name" value="DUF2292"/>
</dbReference>
<dbReference type="AlphaFoldDB" id="M1LQP8"/>